<evidence type="ECO:0000313" key="2">
    <source>
        <dbReference type="Proteomes" id="UP000183317"/>
    </source>
</evidence>
<dbReference type="EMBL" id="MFDU01000002">
    <property type="protein sequence ID" value="OGE64693.1"/>
    <property type="molecule type" value="Genomic_DNA"/>
</dbReference>
<protein>
    <submittedName>
        <fullName evidence="1">Superoxide dismutase, Ni</fullName>
    </submittedName>
</protein>
<dbReference type="GO" id="GO:0004784">
    <property type="term" value="F:superoxide dismutase activity"/>
    <property type="evidence" value="ECO:0007669"/>
    <property type="project" value="InterPro"/>
</dbReference>
<dbReference type="SUPFAM" id="SSF109770">
    <property type="entry name" value="Nickel-containing superoxide dismutase, NiSOD"/>
    <property type="match status" value="1"/>
</dbReference>
<dbReference type="Proteomes" id="UP000183317">
    <property type="component" value="Unassembled WGS sequence"/>
</dbReference>
<evidence type="ECO:0000313" key="1">
    <source>
        <dbReference type="EMBL" id="OGE64693.1"/>
    </source>
</evidence>
<dbReference type="GO" id="GO:0016151">
    <property type="term" value="F:nickel cation binding"/>
    <property type="evidence" value="ECO:0007669"/>
    <property type="project" value="InterPro"/>
</dbReference>
<dbReference type="Pfam" id="PF09055">
    <property type="entry name" value="Sod_Ni"/>
    <property type="match status" value="1"/>
</dbReference>
<dbReference type="Gene3D" id="1.20.120.400">
    <property type="entry name" value="Nickel-containing superoxide dismutase"/>
    <property type="match status" value="1"/>
</dbReference>
<comment type="caution">
    <text evidence="1">The sequence shown here is derived from an EMBL/GenBank/DDBJ whole genome shotgun (WGS) entry which is preliminary data.</text>
</comment>
<dbReference type="InterPro" id="IPR036502">
    <property type="entry name" value="NiSOD_sf"/>
</dbReference>
<accession>A0A1F5MH57</accession>
<name>A0A1F5MH57_9BACT</name>
<reference evidence="1 2" key="1">
    <citation type="journal article" date="2016" name="Nat. Commun.">
        <title>Thousands of microbial genomes shed light on interconnected biogeochemical processes in an aquifer system.</title>
        <authorList>
            <person name="Anantharaman K."/>
            <person name="Brown C.T."/>
            <person name="Hug L.A."/>
            <person name="Sharon I."/>
            <person name="Castelle C.J."/>
            <person name="Probst A.J."/>
            <person name="Thomas B.C."/>
            <person name="Singh A."/>
            <person name="Wilkins M.J."/>
            <person name="Karaoz U."/>
            <person name="Brodie E.L."/>
            <person name="Williams K.H."/>
            <person name="Hubbard S.S."/>
            <person name="Banfield J.F."/>
        </authorList>
    </citation>
    <scope>NUCLEOTIDE SEQUENCE [LARGE SCALE GENOMIC DNA]</scope>
</reference>
<dbReference type="InterPro" id="IPR014123">
    <property type="entry name" value="Superoxide_dismutase_Ni-type"/>
</dbReference>
<proteinExistence type="predicted"/>
<sequence length="172" mass="19607">MRILDSLINKFESSSFKRSFQASLIKLLPTKSVYAHCDIPCGIYDPYPAQIAAHTIIRMTKLLQEAGSDAHKIARITHVKEEHGGKVEEELETLWADYFKEEHLKEYPELSDLIFKTIKLSGKVRQEINIEAANVLLENVQKIAEIFWKTKGMEPVRIPSGYPTEGVIVSHK</sequence>
<dbReference type="AlphaFoldDB" id="A0A1F5MH57"/>
<gene>
    <name evidence="1" type="ORF">A3J13_00810</name>
</gene>
<organism evidence="1 2">
    <name type="scientific">Candidatus Daviesbacteria bacterium RIFCSPLOWO2_02_FULL_36_8</name>
    <dbReference type="NCBI Taxonomy" id="1797793"/>
    <lineage>
        <taxon>Bacteria</taxon>
        <taxon>Candidatus Daviesiibacteriota</taxon>
    </lineage>
</organism>
<dbReference type="NCBIfam" id="TIGR02753">
    <property type="entry name" value="sodN"/>
    <property type="match status" value="1"/>
</dbReference>